<dbReference type="GO" id="GO:0003824">
    <property type="term" value="F:catalytic activity"/>
    <property type="evidence" value="ECO:0007669"/>
    <property type="project" value="InterPro"/>
</dbReference>
<keyword evidence="2" id="KW-0004">4Fe-4S</keyword>
<dbReference type="Pfam" id="PF04055">
    <property type="entry name" value="Radical_SAM"/>
    <property type="match status" value="1"/>
</dbReference>
<keyword evidence="9" id="KW-0472">Membrane</keyword>
<dbReference type="InterPro" id="IPR058240">
    <property type="entry name" value="rSAM_sf"/>
</dbReference>
<dbReference type="OrthoDB" id="549750at2759"/>
<organism evidence="11 12">
    <name type="scientific">Peltaster fructicola</name>
    <dbReference type="NCBI Taxonomy" id="286661"/>
    <lineage>
        <taxon>Eukaryota</taxon>
        <taxon>Fungi</taxon>
        <taxon>Dikarya</taxon>
        <taxon>Ascomycota</taxon>
        <taxon>Pezizomycotina</taxon>
        <taxon>Dothideomycetes</taxon>
        <taxon>Dothideomycetes incertae sedis</taxon>
        <taxon>Peltaster</taxon>
    </lineage>
</organism>
<evidence type="ECO:0000256" key="2">
    <source>
        <dbReference type="ARBA" id="ARBA00022485"/>
    </source>
</evidence>
<evidence type="ECO:0000256" key="7">
    <source>
        <dbReference type="ARBA" id="ARBA00023118"/>
    </source>
</evidence>
<reference evidence="11 12" key="1">
    <citation type="journal article" date="2016" name="Sci. Rep.">
        <title>Peltaster fructicola genome reveals evolution from an invasive phytopathogen to an ectophytic parasite.</title>
        <authorList>
            <person name="Xu C."/>
            <person name="Chen H."/>
            <person name="Gleason M.L."/>
            <person name="Xu J.R."/>
            <person name="Liu H."/>
            <person name="Zhang R."/>
            <person name="Sun G."/>
        </authorList>
    </citation>
    <scope>NUCLEOTIDE SEQUENCE [LARGE SCALE GENOMIC DNA]</scope>
    <source>
        <strain evidence="11 12">LNHT1506</strain>
    </source>
</reference>
<dbReference type="NCBIfam" id="NF038283">
    <property type="entry name" value="viperin_w_prok"/>
    <property type="match status" value="1"/>
</dbReference>
<dbReference type="GO" id="GO:0046872">
    <property type="term" value="F:metal ion binding"/>
    <property type="evidence" value="ECO:0007669"/>
    <property type="project" value="UniProtKB-KW"/>
</dbReference>
<feature type="domain" description="Radical SAM core" evidence="10">
    <location>
        <begin position="59"/>
        <end position="270"/>
    </location>
</feature>
<dbReference type="SMART" id="SM00729">
    <property type="entry name" value="Elp3"/>
    <property type="match status" value="1"/>
</dbReference>
<keyword evidence="8" id="KW-0496">Mitochondrion</keyword>
<evidence type="ECO:0000256" key="9">
    <source>
        <dbReference type="SAM" id="Phobius"/>
    </source>
</evidence>
<evidence type="ECO:0000256" key="8">
    <source>
        <dbReference type="ARBA" id="ARBA00023128"/>
    </source>
</evidence>
<keyword evidence="7" id="KW-0051">Antiviral defense</keyword>
<evidence type="ECO:0000256" key="6">
    <source>
        <dbReference type="ARBA" id="ARBA00023014"/>
    </source>
</evidence>
<dbReference type="InterPro" id="IPR007197">
    <property type="entry name" value="rSAM"/>
</dbReference>
<keyword evidence="9" id="KW-0812">Transmembrane</keyword>
<evidence type="ECO:0000256" key="3">
    <source>
        <dbReference type="ARBA" id="ARBA00022691"/>
    </source>
</evidence>
<dbReference type="InterPro" id="IPR006638">
    <property type="entry name" value="Elp3/MiaA/NifB-like_rSAM"/>
</dbReference>
<dbReference type="SFLD" id="SFLDG01088">
    <property type="entry name" value="antiviral_proteins"/>
    <property type="match status" value="1"/>
</dbReference>
<dbReference type="InterPro" id="IPR013785">
    <property type="entry name" value="Aldolase_TIM"/>
</dbReference>
<accession>A0A6H0XNX0</accession>
<dbReference type="SFLD" id="SFLDG01067">
    <property type="entry name" value="SPASM/twitch_domain_containing"/>
    <property type="match status" value="1"/>
</dbReference>
<protein>
    <recommendedName>
        <fullName evidence="10">Radical SAM core domain-containing protein</fullName>
    </recommendedName>
</protein>
<evidence type="ECO:0000313" key="12">
    <source>
        <dbReference type="Proteomes" id="UP000503462"/>
    </source>
</evidence>
<keyword evidence="5" id="KW-0408">Iron</keyword>
<dbReference type="AlphaFoldDB" id="A0A6H0XNX0"/>
<dbReference type="PROSITE" id="PS51918">
    <property type="entry name" value="RADICAL_SAM"/>
    <property type="match status" value="1"/>
</dbReference>
<dbReference type="InterPro" id="IPR051196">
    <property type="entry name" value="RSAD2/Viperin_antiviral"/>
</dbReference>
<keyword evidence="9" id="KW-1133">Transmembrane helix</keyword>
<proteinExistence type="predicted"/>
<dbReference type="PANTHER" id="PTHR21339:SF0">
    <property type="entry name" value="S-ADENOSYLMETHIONINE-DEPENDENT NUCLEOTIDE DEHYDRATASE RSAD2"/>
    <property type="match status" value="1"/>
</dbReference>
<keyword evidence="6" id="KW-0411">Iron-sulfur</keyword>
<dbReference type="SFLD" id="SFLDS00029">
    <property type="entry name" value="Radical_SAM"/>
    <property type="match status" value="1"/>
</dbReference>
<dbReference type="Gene3D" id="3.20.20.70">
    <property type="entry name" value="Aldolase class I"/>
    <property type="match status" value="1"/>
</dbReference>
<evidence type="ECO:0000256" key="5">
    <source>
        <dbReference type="ARBA" id="ARBA00023004"/>
    </source>
</evidence>
<comment type="cofactor">
    <cofactor evidence="1">
        <name>[4Fe-4S] cluster</name>
        <dbReference type="ChEBI" id="CHEBI:49883"/>
    </cofactor>
</comment>
<evidence type="ECO:0000256" key="1">
    <source>
        <dbReference type="ARBA" id="ARBA00001966"/>
    </source>
</evidence>
<dbReference type="EMBL" id="CP051139">
    <property type="protein sequence ID" value="QIW96456.1"/>
    <property type="molecule type" value="Genomic_DNA"/>
</dbReference>
<dbReference type="Proteomes" id="UP000503462">
    <property type="component" value="Chromosome 1"/>
</dbReference>
<sequence length="362" mass="41002">MMDNLALKLAAYSVLFCILLSYIIWNFLQGHLADDPIPLQTPAPEADPTTASNATSDITSAPISVNYHFTRKCNKTCVFCFHTDKTSHVASDEEMQRGLRLLKDAGMKKINFAGGEPFLYPARLAMLCKFCKEDLNLESVSIISNGTKITQGWLQKYGRFVDVLGVSCDSFDEETNIKIGRGNGSLVPQLFKIRQWCRELNIMFKLNTVVLTWNWEEDMATTVTELAPDRWKVFQVLSVEGENDSAEAETELDKRKRNVKNVLITDEQFKAYCDRHKEVPNFVPESNDLMASSYIILDEYLRFLDKGNGPEKHSSSILDVGVDKAFEEVHFDRSAFSKRGGIYNWSKEKADCTTTLPPALEF</sequence>
<gene>
    <name evidence="11" type="ORF">AMS68_001974</name>
</gene>
<dbReference type="SUPFAM" id="SSF102114">
    <property type="entry name" value="Radical SAM enzymes"/>
    <property type="match status" value="1"/>
</dbReference>
<dbReference type="GO" id="GO:0051607">
    <property type="term" value="P:defense response to virus"/>
    <property type="evidence" value="ECO:0007669"/>
    <property type="project" value="UniProtKB-KW"/>
</dbReference>
<keyword evidence="3" id="KW-0949">S-adenosyl-L-methionine</keyword>
<dbReference type="SFLD" id="SFLDF00318">
    <property type="entry name" value="Viperin"/>
    <property type="match status" value="1"/>
</dbReference>
<feature type="transmembrane region" description="Helical" evidence="9">
    <location>
        <begin position="9"/>
        <end position="28"/>
    </location>
</feature>
<evidence type="ECO:0000256" key="4">
    <source>
        <dbReference type="ARBA" id="ARBA00022723"/>
    </source>
</evidence>
<dbReference type="GO" id="GO:0051539">
    <property type="term" value="F:4 iron, 4 sulfur cluster binding"/>
    <property type="evidence" value="ECO:0007669"/>
    <property type="project" value="UniProtKB-KW"/>
</dbReference>
<evidence type="ECO:0000259" key="10">
    <source>
        <dbReference type="PROSITE" id="PS51918"/>
    </source>
</evidence>
<evidence type="ECO:0000313" key="11">
    <source>
        <dbReference type="EMBL" id="QIW96456.1"/>
    </source>
</evidence>
<name>A0A6H0XNX0_9PEZI</name>
<keyword evidence="12" id="KW-1185">Reference proteome</keyword>
<keyword evidence="4" id="KW-0479">Metal-binding</keyword>
<dbReference type="CDD" id="cd01335">
    <property type="entry name" value="Radical_SAM"/>
    <property type="match status" value="1"/>
</dbReference>
<dbReference type="PANTHER" id="PTHR21339">
    <property type="entry name" value="RADICAL S-ADENOSYL METHIONINE DOMAIN-CONTAINING PROTEIN 2"/>
    <property type="match status" value="1"/>
</dbReference>